<dbReference type="EMBL" id="CP001860">
    <property type="protein sequence ID" value="ADB60145.1"/>
    <property type="molecule type" value="Genomic_DNA"/>
</dbReference>
<sequence>MGSDETPSKQTETEQATDERSRTQRARKQPQREPLPAVPDRYATLSLAEDETFVYDQRNPDAWIQSDTARSLERAA</sequence>
<dbReference type="Proteomes" id="UP000001903">
    <property type="component" value="Chromosome"/>
</dbReference>
<feature type="region of interest" description="Disordered" evidence="1">
    <location>
        <begin position="1"/>
        <end position="42"/>
    </location>
</feature>
<dbReference type="GeneID" id="8741845"/>
<keyword evidence="3" id="KW-1185">Reference proteome</keyword>
<dbReference type="RefSeq" id="WP_012942451.1">
    <property type="nucleotide sequence ID" value="NC_013743.1"/>
</dbReference>
<dbReference type="KEGG" id="htu:Htur_1255"/>
<organism evidence="2 3">
    <name type="scientific">Haloterrigena turkmenica (strain ATCC 51198 / DSM 5511 / JCM 9101 / NCIMB 13204 / VKM B-1734 / 4k)</name>
    <name type="common">Halococcus turkmenicus</name>
    <dbReference type="NCBI Taxonomy" id="543526"/>
    <lineage>
        <taxon>Archaea</taxon>
        <taxon>Methanobacteriati</taxon>
        <taxon>Methanobacteriota</taxon>
        <taxon>Stenosarchaea group</taxon>
        <taxon>Halobacteria</taxon>
        <taxon>Halobacteriales</taxon>
        <taxon>Natrialbaceae</taxon>
        <taxon>Haloterrigena</taxon>
    </lineage>
</organism>
<dbReference type="InterPro" id="IPR055755">
    <property type="entry name" value="DUF7331"/>
</dbReference>
<proteinExistence type="predicted"/>
<dbReference type="HOGENOM" id="CLU_2645806_0_0_2"/>
<dbReference type="OrthoDB" id="260782at2157"/>
<accession>D2RPB1</accession>
<evidence type="ECO:0000313" key="2">
    <source>
        <dbReference type="EMBL" id="ADB60145.1"/>
    </source>
</evidence>
<gene>
    <name evidence="2" type="ordered locus">Htur_1255</name>
</gene>
<reference evidence="2 3" key="1">
    <citation type="journal article" date="2010" name="Stand. Genomic Sci.">
        <title>Complete genome sequence of Haloterrigena turkmenica type strain (4k).</title>
        <authorList>
            <person name="Saunders E."/>
            <person name="Tindall B.J."/>
            <person name="Fahnrich R."/>
            <person name="Lapidus A."/>
            <person name="Copeland A."/>
            <person name="Del Rio T.G."/>
            <person name="Lucas S."/>
            <person name="Chen F."/>
            <person name="Tice H."/>
            <person name="Cheng J.F."/>
            <person name="Han C."/>
            <person name="Detter J.C."/>
            <person name="Bruce D."/>
            <person name="Goodwin L."/>
            <person name="Chain P."/>
            <person name="Pitluck S."/>
            <person name="Pati A."/>
            <person name="Ivanova N."/>
            <person name="Mavromatis K."/>
            <person name="Chen A."/>
            <person name="Palaniappan K."/>
            <person name="Land M."/>
            <person name="Hauser L."/>
            <person name="Chang Y.J."/>
            <person name="Jeffries C.D."/>
            <person name="Brettin T."/>
            <person name="Rohde M."/>
            <person name="Goker M."/>
            <person name="Bristow J."/>
            <person name="Eisen J.A."/>
            <person name="Markowitz V."/>
            <person name="Hugenholtz P."/>
            <person name="Klenk H.P."/>
            <person name="Kyrpides N.C."/>
        </authorList>
    </citation>
    <scope>NUCLEOTIDE SEQUENCE [LARGE SCALE GENOMIC DNA]</scope>
    <source>
        <strain evidence="3">ATCC 51198 / DSM 5511 / JCM 9101 / NCIMB 13204 / VKM B-1734 / 4k</strain>
    </source>
</reference>
<name>D2RPB1_HALTV</name>
<dbReference type="AlphaFoldDB" id="D2RPB1"/>
<evidence type="ECO:0000313" key="3">
    <source>
        <dbReference type="Proteomes" id="UP000001903"/>
    </source>
</evidence>
<dbReference type="Pfam" id="PF24018">
    <property type="entry name" value="DUF7331"/>
    <property type="match status" value="1"/>
</dbReference>
<evidence type="ECO:0000256" key="1">
    <source>
        <dbReference type="SAM" id="MobiDB-lite"/>
    </source>
</evidence>
<protein>
    <submittedName>
        <fullName evidence="2">Uncharacterized protein</fullName>
    </submittedName>
</protein>
<dbReference type="eggNOG" id="arCOG07553">
    <property type="taxonomic scope" value="Archaea"/>
</dbReference>